<feature type="region of interest" description="Disordered" evidence="4">
    <location>
        <begin position="364"/>
        <end position="387"/>
    </location>
</feature>
<evidence type="ECO:0000256" key="2">
    <source>
        <dbReference type="ARBA" id="ARBA00022786"/>
    </source>
</evidence>
<dbReference type="InterPro" id="IPR011333">
    <property type="entry name" value="SKP1/BTB/POZ_sf"/>
</dbReference>
<organism evidence="7">
    <name type="scientific">Oryza meridionalis</name>
    <dbReference type="NCBI Taxonomy" id="40149"/>
    <lineage>
        <taxon>Eukaryota</taxon>
        <taxon>Viridiplantae</taxon>
        <taxon>Streptophyta</taxon>
        <taxon>Embryophyta</taxon>
        <taxon>Tracheophyta</taxon>
        <taxon>Spermatophyta</taxon>
        <taxon>Magnoliopsida</taxon>
        <taxon>Liliopsida</taxon>
        <taxon>Poales</taxon>
        <taxon>Poaceae</taxon>
        <taxon>BOP clade</taxon>
        <taxon>Oryzoideae</taxon>
        <taxon>Oryzeae</taxon>
        <taxon>Oryzinae</taxon>
        <taxon>Oryza</taxon>
    </lineage>
</organism>
<evidence type="ECO:0000313" key="8">
    <source>
        <dbReference type="Proteomes" id="UP000008021"/>
    </source>
</evidence>
<comment type="pathway">
    <text evidence="1">Protein modification; protein ubiquitination.</text>
</comment>
<name>A0A0E0CWY6_9ORYZ</name>
<evidence type="ECO:0000259" key="6">
    <source>
        <dbReference type="PROSITE" id="PS51649"/>
    </source>
</evidence>
<dbReference type="Pfam" id="PF03000">
    <property type="entry name" value="NPH3"/>
    <property type="match status" value="1"/>
</dbReference>
<dbReference type="GO" id="GO:0016567">
    <property type="term" value="P:protein ubiquitination"/>
    <property type="evidence" value="ECO:0007669"/>
    <property type="project" value="UniProtKB-UniPathway"/>
</dbReference>
<dbReference type="InterPro" id="IPR043454">
    <property type="entry name" value="NPH3/RPT2-like"/>
</dbReference>
<dbReference type="EnsemblPlants" id="OMERI03G07450.1">
    <property type="protein sequence ID" value="OMERI03G07450.1"/>
    <property type="gene ID" value="OMERI03G07450"/>
</dbReference>
<dbReference type="HOGENOM" id="CLU_005994_6_0_1"/>
<dbReference type="InterPro" id="IPR000210">
    <property type="entry name" value="BTB/POZ_dom"/>
</dbReference>
<reference evidence="7" key="1">
    <citation type="submission" date="2015-04" db="UniProtKB">
        <authorList>
            <consortium name="EnsemblPlants"/>
        </authorList>
    </citation>
    <scope>IDENTIFICATION</scope>
</reference>
<evidence type="ECO:0008006" key="9">
    <source>
        <dbReference type="Google" id="ProtNLM"/>
    </source>
</evidence>
<dbReference type="SUPFAM" id="SSF54695">
    <property type="entry name" value="POZ domain"/>
    <property type="match status" value="1"/>
</dbReference>
<dbReference type="PANTHER" id="PTHR32370">
    <property type="entry name" value="OS12G0117600 PROTEIN"/>
    <property type="match status" value="1"/>
</dbReference>
<dbReference type="PROSITE" id="PS51649">
    <property type="entry name" value="NPH3"/>
    <property type="match status" value="1"/>
</dbReference>
<feature type="region of interest" description="Disordered" evidence="4">
    <location>
        <begin position="560"/>
        <end position="627"/>
    </location>
</feature>
<reference evidence="7" key="2">
    <citation type="submission" date="2018-05" db="EMBL/GenBank/DDBJ databases">
        <title>OmerRS3 (Oryza meridionalis Reference Sequence Version 3).</title>
        <authorList>
            <person name="Zhang J."/>
            <person name="Kudrna D."/>
            <person name="Lee S."/>
            <person name="Talag J."/>
            <person name="Welchert J."/>
            <person name="Wing R.A."/>
        </authorList>
    </citation>
    <scope>NUCLEOTIDE SEQUENCE [LARGE SCALE GENOMIC DNA]</scope>
    <source>
        <strain evidence="7">cv. OR44</strain>
    </source>
</reference>
<accession>A0A0E0CWY6</accession>
<feature type="compositionally biased region" description="Low complexity" evidence="4">
    <location>
        <begin position="495"/>
        <end position="513"/>
    </location>
</feature>
<evidence type="ECO:0000256" key="4">
    <source>
        <dbReference type="SAM" id="MobiDB-lite"/>
    </source>
</evidence>
<protein>
    <recommendedName>
        <fullName evidence="9">NPH3 domain-containing protein</fullName>
    </recommendedName>
</protein>
<dbReference type="Pfam" id="PF00651">
    <property type="entry name" value="BTB"/>
    <property type="match status" value="1"/>
</dbReference>
<evidence type="ECO:0000256" key="3">
    <source>
        <dbReference type="PROSITE-ProRule" id="PRU00982"/>
    </source>
</evidence>
<dbReference type="Gene3D" id="3.30.710.10">
    <property type="entry name" value="Potassium Channel Kv1.1, Chain A"/>
    <property type="match status" value="1"/>
</dbReference>
<dbReference type="STRING" id="40149.A0A0E0CWY6"/>
<evidence type="ECO:0000256" key="1">
    <source>
        <dbReference type="ARBA" id="ARBA00004906"/>
    </source>
</evidence>
<feature type="region of interest" description="Disordered" evidence="4">
    <location>
        <begin position="493"/>
        <end position="534"/>
    </location>
</feature>
<sequence>MQAEARFVSPAMKPTSDWILSQELPSDITIKVDDAAFNLHKLPLASRCGYIKKQVSGVGGNKAAHLEIAGMPGGSKAFELVVKFCYGVNFEITVDNVAMLRCAGEHLEMTEECRPGNLVGRTEAYLEEVALASLEGAVAVLRKAEELLPASEEKARLVARCIDAVASIVCGGGGDSQFSMSLGTPGGGGGYNGVSAAASREVDDWCADELTALRIDTFQRVMIAMKARGFKGIAMGTLIMLYAQKSLRRLDMHGRDRKKMGARQEHEKRVVLETIVSLLPRERNTMSVSFLSMLLRAAIHLDTTLACRLDLEKRMAAQLGQAVLDDLLIPSSSPDAAAATTAYDIDAVQRILAGYLDHEGDAAAAPPPRLDYTTDDDFSSAASPPHSDVAQVGRLMESYLAEIASDENLSVDKFTALAELIPERARFNEDGMYRAIDIYLKAHPSLAEGERKKVCRAMDCQKLSREACAHAAQNDRLPVQTVVQVLYHEQRRLRAPSQAPSAAPSYAGGESPALSYRPTPSFNGRHRPSVPDEVSRLQRENDELRMELLRMKMRLRDPSVAFSAGGVPPSGRPPLPKKPGGGGGGSGGFMNSMSKKLGRLNPFLRSDVLGGGRVRTKPPKDRRHSIS</sequence>
<dbReference type="UniPathway" id="UPA00143"/>
<dbReference type="Gramene" id="OMERI03G07450.1">
    <property type="protein sequence ID" value="OMERI03G07450.1"/>
    <property type="gene ID" value="OMERI03G07450"/>
</dbReference>
<dbReference type="Proteomes" id="UP000008021">
    <property type="component" value="Chromosome 3"/>
</dbReference>
<feature type="compositionally biased region" description="Basic residues" evidence="4">
    <location>
        <begin position="614"/>
        <end position="627"/>
    </location>
</feature>
<feature type="domain" description="BTB" evidence="5">
    <location>
        <begin position="26"/>
        <end position="94"/>
    </location>
</feature>
<keyword evidence="2" id="KW-0833">Ubl conjugation pathway</keyword>
<feature type="compositionally biased region" description="Gly residues" evidence="4">
    <location>
        <begin position="579"/>
        <end position="588"/>
    </location>
</feature>
<dbReference type="eggNOG" id="ENOG502QUFV">
    <property type="taxonomic scope" value="Eukaryota"/>
</dbReference>
<comment type="similarity">
    <text evidence="3">Belongs to the NPH3 family.</text>
</comment>
<dbReference type="InterPro" id="IPR027356">
    <property type="entry name" value="NPH3_dom"/>
</dbReference>
<feature type="domain" description="NPH3" evidence="6">
    <location>
        <begin position="204"/>
        <end position="492"/>
    </location>
</feature>
<dbReference type="PROSITE" id="PS50097">
    <property type="entry name" value="BTB"/>
    <property type="match status" value="1"/>
</dbReference>
<proteinExistence type="inferred from homology"/>
<evidence type="ECO:0000313" key="7">
    <source>
        <dbReference type="EnsemblPlants" id="OMERI03G07450.1"/>
    </source>
</evidence>
<dbReference type="AlphaFoldDB" id="A0A0E0CWY6"/>
<keyword evidence="8" id="KW-1185">Reference proteome</keyword>
<evidence type="ECO:0000259" key="5">
    <source>
        <dbReference type="PROSITE" id="PS50097"/>
    </source>
</evidence>